<organism evidence="1 2">
    <name type="scientific">Leptospira santarosai str. MOR084</name>
    <dbReference type="NCBI Taxonomy" id="1049984"/>
    <lineage>
        <taxon>Bacteria</taxon>
        <taxon>Pseudomonadati</taxon>
        <taxon>Spirochaetota</taxon>
        <taxon>Spirochaetia</taxon>
        <taxon>Leptospirales</taxon>
        <taxon>Leptospiraceae</taxon>
        <taxon>Leptospira</taxon>
    </lineage>
</organism>
<evidence type="ECO:0000313" key="2">
    <source>
        <dbReference type="Proteomes" id="UP000006329"/>
    </source>
</evidence>
<sequence length="202" mass="22320">MNHSVLVEKLPGSIYKKDAGSGTTKFWSLVATPANELEQAIVPAYDLENQVGIQLDAIGMAFGIERLGVSDDSYRDKILNSSINQFITIPALKDLLQQYSNNPTVREMCYPIEFEWDTLDGSDFLDGTGVFEPAMRVANELFFDGNGTFDGFDILDPTKVRPAAIEIDIGNIGQGALTEAFDKISKATLGITIYIKYFKEMD</sequence>
<dbReference type="EMBL" id="AHON02000013">
    <property type="protein sequence ID" value="EKO35415.1"/>
    <property type="molecule type" value="Genomic_DNA"/>
</dbReference>
<name>A0A0E2BJT0_9LEPT</name>
<proteinExistence type="predicted"/>
<comment type="caution">
    <text evidence="1">The sequence shown here is derived from an EMBL/GenBank/DDBJ whole genome shotgun (WGS) entry which is preliminary data.</text>
</comment>
<dbReference type="Proteomes" id="UP000006329">
    <property type="component" value="Unassembled WGS sequence"/>
</dbReference>
<keyword evidence="2" id="KW-1185">Reference proteome</keyword>
<gene>
    <name evidence="1" type="ORF">LEP1GSC179_1177</name>
</gene>
<evidence type="ECO:0000313" key="1">
    <source>
        <dbReference type="EMBL" id="EKO35415.1"/>
    </source>
</evidence>
<dbReference type="RefSeq" id="WP_004484292.1">
    <property type="nucleotide sequence ID" value="NZ_AHON02000013.1"/>
</dbReference>
<reference evidence="1" key="1">
    <citation type="submission" date="2012-10" db="EMBL/GenBank/DDBJ databases">
        <authorList>
            <person name="Harkins D.M."/>
            <person name="Durkin A.S."/>
            <person name="Brinkac L.M."/>
            <person name="Haft D.H."/>
            <person name="Selengut J.D."/>
            <person name="Sanka R."/>
            <person name="DePew J."/>
            <person name="Purushe J."/>
            <person name="Matthias M.A."/>
            <person name="Vinetz J.M."/>
            <person name="Sutton G.G."/>
            <person name="Nierman W.C."/>
            <person name="Fouts D.E."/>
        </authorList>
    </citation>
    <scope>NUCLEOTIDE SEQUENCE [LARGE SCALE GENOMIC DNA]</scope>
    <source>
        <strain evidence="1">MOR084</strain>
    </source>
</reference>
<accession>A0A0E2BJT0</accession>
<dbReference type="AlphaFoldDB" id="A0A0E2BJT0"/>
<protein>
    <submittedName>
        <fullName evidence="1">Uncharacterized protein</fullName>
    </submittedName>
</protein>